<accession>A0A267WM26</accession>
<evidence type="ECO:0000313" key="2">
    <source>
        <dbReference type="Proteomes" id="UP000216789"/>
    </source>
</evidence>
<proteinExistence type="predicted"/>
<dbReference type="EMBL" id="MNLB01000004">
    <property type="protein sequence ID" value="PAC73663.1"/>
    <property type="molecule type" value="Genomic_DNA"/>
</dbReference>
<dbReference type="AlphaFoldDB" id="A0A267WM26"/>
<protein>
    <submittedName>
        <fullName evidence="1">ATPase</fullName>
    </submittedName>
</protein>
<dbReference type="Proteomes" id="UP000216789">
    <property type="component" value="Unassembled WGS sequence"/>
</dbReference>
<evidence type="ECO:0000313" key="1">
    <source>
        <dbReference type="EMBL" id="PAC73663.1"/>
    </source>
</evidence>
<reference evidence="1 2" key="1">
    <citation type="journal article" date="2017" name="ISME J.">
        <title>Unveiling bifidobacterial biogeography across the mammalian branch of the tree of life.</title>
        <authorList>
            <person name="Milani C."/>
            <person name="Mangifesta M."/>
            <person name="Mancabelli L."/>
            <person name="Lugli G.A."/>
            <person name="James K."/>
            <person name="Duranti S."/>
            <person name="Turroni F."/>
            <person name="Ferrario C."/>
            <person name="Ossiprandi M.C."/>
            <person name="van Sinderen D."/>
            <person name="Ventura M."/>
        </authorList>
    </citation>
    <scope>NUCLEOTIDE SEQUENCE [LARGE SCALE GENOMIC DNA]</scope>
    <source>
        <strain evidence="1 2">1E</strain>
    </source>
</reference>
<gene>
    <name evidence="1" type="ORF">BPS1E_1055</name>
</gene>
<comment type="caution">
    <text evidence="1">The sequence shown here is derived from an EMBL/GenBank/DDBJ whole genome shotgun (WGS) entry which is preliminary data.</text>
</comment>
<sequence>MEIDFLIVEPYENAAMKYRVSPIEVKSSKRYRTVSLDKFKTKFDKKVGTRYVLHPKPLLVENDVVKLPIYMAGLL</sequence>
<name>A0A267WM26_BIFPS</name>
<organism evidence="1 2">
    <name type="scientific">Bifidobacterium pseudocatenulatum</name>
    <dbReference type="NCBI Taxonomy" id="28026"/>
    <lineage>
        <taxon>Bacteria</taxon>
        <taxon>Bacillati</taxon>
        <taxon>Actinomycetota</taxon>
        <taxon>Actinomycetes</taxon>
        <taxon>Bifidobacteriales</taxon>
        <taxon>Bifidobacteriaceae</taxon>
        <taxon>Bifidobacterium</taxon>
    </lineage>
</organism>